<keyword evidence="1" id="KW-1133">Transmembrane helix</keyword>
<gene>
    <name evidence="2" type="ORF">I7730_16275</name>
</gene>
<protein>
    <submittedName>
        <fullName evidence="2">Uncharacterized protein</fullName>
    </submittedName>
</protein>
<comment type="caution">
    <text evidence="2">The sequence shown here is derived from an EMBL/GenBank/DDBJ whole genome shotgun (WGS) entry which is preliminary data.</text>
</comment>
<proteinExistence type="predicted"/>
<name>A0A8H9N1Y4_VIBVL</name>
<organism evidence="2">
    <name type="scientific">Vibrio vulnificus</name>
    <dbReference type="NCBI Taxonomy" id="672"/>
    <lineage>
        <taxon>Bacteria</taxon>
        <taxon>Pseudomonadati</taxon>
        <taxon>Pseudomonadota</taxon>
        <taxon>Gammaproteobacteria</taxon>
        <taxon>Vibrionales</taxon>
        <taxon>Vibrionaceae</taxon>
        <taxon>Vibrio</taxon>
    </lineage>
</organism>
<keyword evidence="1" id="KW-0812">Transmembrane</keyword>
<reference evidence="2" key="1">
    <citation type="journal article" date="2018" name="Genome Biol.">
        <title>SKESA: strategic k-mer extension for scrupulous assemblies.</title>
        <authorList>
            <person name="Souvorov A."/>
            <person name="Agarwala R."/>
            <person name="Lipman D.J."/>
        </authorList>
    </citation>
    <scope>NUCLEOTIDE SEQUENCE</scope>
    <source>
        <strain evidence="2">BCW_3452</strain>
    </source>
</reference>
<dbReference type="Proteomes" id="UP000863257">
    <property type="component" value="Unassembled WGS sequence"/>
</dbReference>
<sequence length="182" mass="20105">MKNFKNILVISLFAAFVIGTLGYKQNTTGNYRTISDTINQYATDISKYADPALRPLAISKYNNSQDVEAVIENPIIDAINLKDIDLMEMESNERAEFIAKTMDALIAVDLIETSIALASSEYDAQSLPIDDKFNKLGTEVKNNLLKVSNDIDDAWGETLIGALIAFIGALLLTTVLYRTETD</sequence>
<accession>A0A8H9N1Y4</accession>
<reference evidence="2" key="2">
    <citation type="submission" date="2019-01" db="EMBL/GenBank/DDBJ databases">
        <authorList>
            <consortium name="NCBI Pathogen Detection Project"/>
        </authorList>
    </citation>
    <scope>NUCLEOTIDE SEQUENCE</scope>
    <source>
        <strain evidence="2">BCW_3452</strain>
    </source>
</reference>
<keyword evidence="1" id="KW-0472">Membrane</keyword>
<evidence type="ECO:0000313" key="2">
    <source>
        <dbReference type="EMBL" id="HAS8541341.1"/>
    </source>
</evidence>
<evidence type="ECO:0000256" key="1">
    <source>
        <dbReference type="SAM" id="Phobius"/>
    </source>
</evidence>
<feature type="transmembrane region" description="Helical" evidence="1">
    <location>
        <begin position="154"/>
        <end position="177"/>
    </location>
</feature>
<dbReference type="EMBL" id="DACRBY010000020">
    <property type="protein sequence ID" value="HAS8541341.1"/>
    <property type="molecule type" value="Genomic_DNA"/>
</dbReference>
<dbReference type="AlphaFoldDB" id="A0A8H9N1Y4"/>